<feature type="compositionally biased region" description="Low complexity" evidence="2">
    <location>
        <begin position="42"/>
        <end position="58"/>
    </location>
</feature>
<dbReference type="SUPFAM" id="SSF53335">
    <property type="entry name" value="S-adenosyl-L-methionine-dependent methyltransferases"/>
    <property type="match status" value="1"/>
</dbReference>
<dbReference type="PANTHER" id="PTHR43591:SF10">
    <property type="entry name" value="ABC TRANSMEMBRANE TYPE-1 DOMAIN-CONTAINING PROTEIN-RELATED"/>
    <property type="match status" value="1"/>
</dbReference>
<keyword evidence="4" id="KW-1185">Reference proteome</keyword>
<dbReference type="EMBL" id="CABT02000013">
    <property type="protein sequence ID" value="CCC10545.1"/>
    <property type="molecule type" value="Genomic_DNA"/>
</dbReference>
<dbReference type="Proteomes" id="UP000001881">
    <property type="component" value="Unassembled WGS sequence"/>
</dbReference>
<sequence length="405" mass="44839">MHFLLMASINGFNSHEQHPDKEEGSVAYWIFLPSKPPPTDLPSSAPGSSAAAGASSPSGPRPTQEAGDALTGGHWLQQEPPAAREDDDDGNSACGSDAESSTASITSSILNYRTINGRTYHSDSVTDGEYWGPNDKKHLDALEIYHEAIELMLDHKLHMAPIKDNIERAIDIGTGLGIWAIDFADKYPTCEVTGTDITPVQPSWIPPNVRFEIDDATKEWTYKPNHFDFIHVRFMIGAIADWPAFYQEAYRVCKPGGWIEHIDHSPVVSSDDGSVKPGSALDTYGKVIAQAGQKMGRSTTLAQETTMEEGMKAAGFVNVQVKEFKMPVTAWSKDQREKEIGMYVQTAAGADIVGVVQYLYGNIMGWTQDEIEAFATHLARELRDFSLHPYYHWKYVWAQKPEDAE</sequence>
<organism evidence="3 4">
    <name type="scientific">Sordaria macrospora (strain ATCC MYA-333 / DSM 997 / K(L3346) / K-hell)</name>
    <dbReference type="NCBI Taxonomy" id="771870"/>
    <lineage>
        <taxon>Eukaryota</taxon>
        <taxon>Fungi</taxon>
        <taxon>Dikarya</taxon>
        <taxon>Ascomycota</taxon>
        <taxon>Pezizomycotina</taxon>
        <taxon>Sordariomycetes</taxon>
        <taxon>Sordariomycetidae</taxon>
        <taxon>Sordariales</taxon>
        <taxon>Sordariaceae</taxon>
        <taxon>Sordaria</taxon>
    </lineage>
</organism>
<name>F7VYF1_SORMK</name>
<evidence type="ECO:0000256" key="1">
    <source>
        <dbReference type="ARBA" id="ARBA00038158"/>
    </source>
</evidence>
<dbReference type="InterPro" id="IPR029063">
    <property type="entry name" value="SAM-dependent_MTases_sf"/>
</dbReference>
<dbReference type="Pfam" id="PF13489">
    <property type="entry name" value="Methyltransf_23"/>
    <property type="match status" value="1"/>
</dbReference>
<feature type="region of interest" description="Disordered" evidence="2">
    <location>
        <begin position="38"/>
        <end position="100"/>
    </location>
</feature>
<gene>
    <name evidence="3" type="ORF">SMAC_06716</name>
</gene>
<reference evidence="3 4" key="1">
    <citation type="journal article" date="2010" name="PLoS Genet.">
        <title>De novo assembly of a 40 Mb eukaryotic genome from short sequence reads: Sordaria macrospora, a model organism for fungal morphogenesis.</title>
        <authorList>
            <person name="Nowrousian M."/>
            <person name="Stajich J."/>
            <person name="Chu M."/>
            <person name="Engh I."/>
            <person name="Espagne E."/>
            <person name="Halliday K."/>
            <person name="Kamerewerd J."/>
            <person name="Kempken F."/>
            <person name="Knab B."/>
            <person name="Kuo H.C."/>
            <person name="Osiewacz H.D."/>
            <person name="Poeggeler S."/>
            <person name="Read N."/>
            <person name="Seiler S."/>
            <person name="Smith K."/>
            <person name="Zickler D."/>
            <person name="Kueck U."/>
            <person name="Freitag M."/>
        </authorList>
    </citation>
    <scope>NUCLEOTIDE SEQUENCE [LARGE SCALE GENOMIC DNA]</scope>
    <source>
        <strain evidence="4">ATCC MYA-333 / DSM 997 / K(L3346) / K-hell</strain>
        <tissue evidence="3">Mycelium</tissue>
    </source>
</reference>
<dbReference type="CDD" id="cd02440">
    <property type="entry name" value="AdoMet_MTases"/>
    <property type="match status" value="1"/>
</dbReference>
<dbReference type="InParanoid" id="F7VYF1"/>
<dbReference type="KEGG" id="smp:10805328"/>
<dbReference type="OMA" id="KYVWAQK"/>
<evidence type="ECO:0000256" key="2">
    <source>
        <dbReference type="SAM" id="MobiDB-lite"/>
    </source>
</evidence>
<proteinExistence type="inferred from homology"/>
<protein>
    <submittedName>
        <fullName evidence="3">WGS project CABT00000000 data, contig 2.13</fullName>
    </submittedName>
</protein>
<evidence type="ECO:0000313" key="4">
    <source>
        <dbReference type="Proteomes" id="UP000001881"/>
    </source>
</evidence>
<dbReference type="OrthoDB" id="2013972at2759"/>
<comment type="similarity">
    <text evidence="1">Belongs to the methyltransferase superfamily. LaeA methyltransferase family.</text>
</comment>
<comment type="caution">
    <text evidence="3">The sequence shown here is derived from an EMBL/GenBank/DDBJ whole genome shotgun (WGS) entry which is preliminary data.</text>
</comment>
<dbReference type="VEuPathDB" id="FungiDB:SMAC_06716"/>
<dbReference type="HOGENOM" id="CLU_010595_0_0_1"/>
<accession>F7VYF1</accession>
<dbReference type="Gene3D" id="3.40.50.150">
    <property type="entry name" value="Vaccinia Virus protein VP39"/>
    <property type="match status" value="1"/>
</dbReference>
<dbReference type="AlphaFoldDB" id="F7VYF1"/>
<evidence type="ECO:0000313" key="3">
    <source>
        <dbReference type="EMBL" id="CCC10545.1"/>
    </source>
</evidence>
<dbReference type="GeneID" id="10805328"/>
<dbReference type="PANTHER" id="PTHR43591">
    <property type="entry name" value="METHYLTRANSFERASE"/>
    <property type="match status" value="1"/>
</dbReference>
<dbReference type="GO" id="GO:0008168">
    <property type="term" value="F:methyltransferase activity"/>
    <property type="evidence" value="ECO:0007669"/>
    <property type="project" value="TreeGrafter"/>
</dbReference>
<dbReference type="eggNOG" id="ENOG502QSKG">
    <property type="taxonomic scope" value="Eukaryota"/>
</dbReference>